<gene>
    <name evidence="11" type="primary">cheZ</name>
    <name evidence="11" type="ORF">VST7929_01995</name>
</gene>
<sequence>MITLEQAQQLVTLLEQGEQGQANQLIGEIIEASTLPIYHEVGRITRQLHDSLAEFRIDPRLGALATYEIPDARDRLTYVIDKTEEAANRTMDAVERCLPMAEQLGEHIGQVRPSWNQLMRGDLKLAEFKNLCHEVEDLLTHIEGDSGEVKHQLTEILMAQDFQDLTGQTIRRVIVLVHEVEEQLVEILKAFGIEPEQVEQPTVDSAQAEGPIIHPDQRQDVVNGQDDVDDLLSSLGF</sequence>
<evidence type="ECO:0000256" key="4">
    <source>
        <dbReference type="ARBA" id="ARBA00022490"/>
    </source>
</evidence>
<evidence type="ECO:0000256" key="7">
    <source>
        <dbReference type="ARBA" id="ARBA00022801"/>
    </source>
</evidence>
<dbReference type="Pfam" id="PF04344">
    <property type="entry name" value="CheZ"/>
    <property type="match status" value="1"/>
</dbReference>
<name>A0ABN8DUY1_9VIBR</name>
<dbReference type="PANTHER" id="PTHR43693">
    <property type="entry name" value="PROTEIN PHOSPHATASE CHEZ"/>
    <property type="match status" value="1"/>
</dbReference>
<comment type="subunit">
    <text evidence="10">Homodimer.</text>
</comment>
<proteinExistence type="inferred from homology"/>
<evidence type="ECO:0000256" key="5">
    <source>
        <dbReference type="ARBA" id="ARBA00022500"/>
    </source>
</evidence>
<comment type="caution">
    <text evidence="11">The sequence shown here is derived from an EMBL/GenBank/DDBJ whole genome shotgun (WGS) entry which is preliminary data.</text>
</comment>
<dbReference type="SUPFAM" id="SSF75708">
    <property type="entry name" value="Chemotaxis phosphatase CheZ"/>
    <property type="match status" value="1"/>
</dbReference>
<keyword evidence="6 10" id="KW-0283">Flagellar rotation</keyword>
<dbReference type="InterPro" id="IPR050992">
    <property type="entry name" value="CheZ_family_phosphatases"/>
</dbReference>
<reference evidence="11" key="1">
    <citation type="submission" date="2021-11" db="EMBL/GenBank/DDBJ databases">
        <authorList>
            <person name="Rodrigo-Torres L."/>
            <person name="Arahal R. D."/>
            <person name="Lucena T."/>
        </authorList>
    </citation>
    <scope>NUCLEOTIDE SEQUENCE</scope>
    <source>
        <strain evidence="11">CECT 7929</strain>
    </source>
</reference>
<keyword evidence="5 10" id="KW-0145">Chemotaxis</keyword>
<dbReference type="InterPro" id="IPR007439">
    <property type="entry name" value="Chemotax_Pase_CheZ"/>
</dbReference>
<organism evidence="11 12">
    <name type="scientific">Vibrio stylophorae</name>
    <dbReference type="NCBI Taxonomy" id="659351"/>
    <lineage>
        <taxon>Bacteria</taxon>
        <taxon>Pseudomonadati</taxon>
        <taxon>Pseudomonadota</taxon>
        <taxon>Gammaproteobacteria</taxon>
        <taxon>Vibrionales</taxon>
        <taxon>Vibrionaceae</taxon>
        <taxon>Vibrio</taxon>
    </lineage>
</organism>
<dbReference type="GO" id="GO:0016787">
    <property type="term" value="F:hydrolase activity"/>
    <property type="evidence" value="ECO:0007669"/>
    <property type="project" value="UniProtKB-KW"/>
</dbReference>
<evidence type="ECO:0000256" key="10">
    <source>
        <dbReference type="PIRNR" id="PIRNR002884"/>
    </source>
</evidence>
<dbReference type="PANTHER" id="PTHR43693:SF1">
    <property type="entry name" value="PROTEIN PHOSPHATASE CHEZ"/>
    <property type="match status" value="1"/>
</dbReference>
<keyword evidence="8 10" id="KW-0904">Protein phosphatase</keyword>
<evidence type="ECO:0000256" key="2">
    <source>
        <dbReference type="ARBA" id="ARBA00005908"/>
    </source>
</evidence>
<dbReference type="EC" id="3.1.3.-" evidence="10"/>
<evidence type="ECO:0000256" key="8">
    <source>
        <dbReference type="ARBA" id="ARBA00022912"/>
    </source>
</evidence>
<comment type="similarity">
    <text evidence="2 10">Belongs to the CheZ family.</text>
</comment>
<comment type="function">
    <text evidence="10">Plays an important role in bacterial chemotaxis signal transduction pathway by accelerating the dephosphorylation of phosphorylated CheY (CheY-P).</text>
</comment>
<dbReference type="EMBL" id="CAKLDI010000001">
    <property type="protein sequence ID" value="CAH0534094.1"/>
    <property type="molecule type" value="Genomic_DNA"/>
</dbReference>
<evidence type="ECO:0000256" key="3">
    <source>
        <dbReference type="ARBA" id="ARBA00018484"/>
    </source>
</evidence>
<protein>
    <recommendedName>
        <fullName evidence="3 10">Protein phosphatase CheZ</fullName>
        <ecNumber evidence="10">3.1.3.-</ecNumber>
    </recommendedName>
    <alternativeName>
        <fullName evidence="9 10">Chemotaxis protein CheZ</fullName>
    </alternativeName>
</protein>
<dbReference type="Proteomes" id="UP000838672">
    <property type="component" value="Unassembled WGS sequence"/>
</dbReference>
<accession>A0ABN8DUY1</accession>
<evidence type="ECO:0000313" key="11">
    <source>
        <dbReference type="EMBL" id="CAH0534094.1"/>
    </source>
</evidence>
<dbReference type="PIRSF" id="PIRSF002884">
    <property type="entry name" value="CheZ"/>
    <property type="match status" value="1"/>
</dbReference>
<dbReference type="Gene3D" id="1.10.287.500">
    <property type="entry name" value="Helix hairpin bin"/>
    <property type="match status" value="1"/>
</dbReference>
<evidence type="ECO:0000256" key="6">
    <source>
        <dbReference type="ARBA" id="ARBA00022779"/>
    </source>
</evidence>
<keyword evidence="7 10" id="KW-0378">Hydrolase</keyword>
<comment type="subcellular location">
    <subcellularLocation>
        <location evidence="1 10">Cytoplasm</location>
    </subcellularLocation>
</comment>
<evidence type="ECO:0000256" key="9">
    <source>
        <dbReference type="ARBA" id="ARBA00029599"/>
    </source>
</evidence>
<keyword evidence="12" id="KW-1185">Reference proteome</keyword>
<evidence type="ECO:0000256" key="1">
    <source>
        <dbReference type="ARBA" id="ARBA00004496"/>
    </source>
</evidence>
<evidence type="ECO:0000313" key="12">
    <source>
        <dbReference type="Proteomes" id="UP000838672"/>
    </source>
</evidence>
<dbReference type="RefSeq" id="WP_237466497.1">
    <property type="nucleotide sequence ID" value="NZ_CAKLDI010000001.1"/>
</dbReference>
<keyword evidence="4 10" id="KW-0963">Cytoplasm</keyword>